<gene>
    <name evidence="2" type="ORF">OsI_12526</name>
</gene>
<evidence type="ECO:0000313" key="3">
    <source>
        <dbReference type="Proteomes" id="UP000007015"/>
    </source>
</evidence>
<protein>
    <submittedName>
        <fullName evidence="2">Uncharacterized protein</fullName>
    </submittedName>
</protein>
<evidence type="ECO:0000313" key="2">
    <source>
        <dbReference type="EMBL" id="EEC75705.1"/>
    </source>
</evidence>
<sequence>MDAAPPPRQPLCCLTPIAIPSPSRGSHLPPLPSRDLLIRDFAISPHSNLFAGSLPSLPSRLSRSATAASADCPTPLSQPLPLNRRRTQPPMIHADAAVAATLIRSARSPSLVRISVPVAIPYT</sequence>
<evidence type="ECO:0000256" key="1">
    <source>
        <dbReference type="SAM" id="MobiDB-lite"/>
    </source>
</evidence>
<dbReference type="HOGENOM" id="CLU_2019029_0_0_1"/>
<dbReference type="AlphaFoldDB" id="B8AM53"/>
<name>B8AM53_ORYSI</name>
<organism evidence="2 3">
    <name type="scientific">Oryza sativa subsp. indica</name>
    <name type="common">Rice</name>
    <dbReference type="NCBI Taxonomy" id="39946"/>
    <lineage>
        <taxon>Eukaryota</taxon>
        <taxon>Viridiplantae</taxon>
        <taxon>Streptophyta</taxon>
        <taxon>Embryophyta</taxon>
        <taxon>Tracheophyta</taxon>
        <taxon>Spermatophyta</taxon>
        <taxon>Magnoliopsida</taxon>
        <taxon>Liliopsida</taxon>
        <taxon>Poales</taxon>
        <taxon>Poaceae</taxon>
        <taxon>BOP clade</taxon>
        <taxon>Oryzoideae</taxon>
        <taxon>Oryzeae</taxon>
        <taxon>Oryzinae</taxon>
        <taxon>Oryza</taxon>
        <taxon>Oryza sativa</taxon>
    </lineage>
</organism>
<dbReference type="EMBL" id="CM000128">
    <property type="protein sequence ID" value="EEC75705.1"/>
    <property type="molecule type" value="Genomic_DNA"/>
</dbReference>
<accession>B8AM53</accession>
<reference evidence="2 3" key="1">
    <citation type="journal article" date="2005" name="PLoS Biol.">
        <title>The genomes of Oryza sativa: a history of duplications.</title>
        <authorList>
            <person name="Yu J."/>
            <person name="Wang J."/>
            <person name="Lin W."/>
            <person name="Li S."/>
            <person name="Li H."/>
            <person name="Zhou J."/>
            <person name="Ni P."/>
            <person name="Dong W."/>
            <person name="Hu S."/>
            <person name="Zeng C."/>
            <person name="Zhang J."/>
            <person name="Zhang Y."/>
            <person name="Li R."/>
            <person name="Xu Z."/>
            <person name="Li S."/>
            <person name="Li X."/>
            <person name="Zheng H."/>
            <person name="Cong L."/>
            <person name="Lin L."/>
            <person name="Yin J."/>
            <person name="Geng J."/>
            <person name="Li G."/>
            <person name="Shi J."/>
            <person name="Liu J."/>
            <person name="Lv H."/>
            <person name="Li J."/>
            <person name="Wang J."/>
            <person name="Deng Y."/>
            <person name="Ran L."/>
            <person name="Shi X."/>
            <person name="Wang X."/>
            <person name="Wu Q."/>
            <person name="Li C."/>
            <person name="Ren X."/>
            <person name="Wang J."/>
            <person name="Wang X."/>
            <person name="Li D."/>
            <person name="Liu D."/>
            <person name="Zhang X."/>
            <person name="Ji Z."/>
            <person name="Zhao W."/>
            <person name="Sun Y."/>
            <person name="Zhang Z."/>
            <person name="Bao J."/>
            <person name="Han Y."/>
            <person name="Dong L."/>
            <person name="Ji J."/>
            <person name="Chen P."/>
            <person name="Wu S."/>
            <person name="Liu J."/>
            <person name="Xiao Y."/>
            <person name="Bu D."/>
            <person name="Tan J."/>
            <person name="Yang L."/>
            <person name="Ye C."/>
            <person name="Zhang J."/>
            <person name="Xu J."/>
            <person name="Zhou Y."/>
            <person name="Yu Y."/>
            <person name="Zhang B."/>
            <person name="Zhuang S."/>
            <person name="Wei H."/>
            <person name="Liu B."/>
            <person name="Lei M."/>
            <person name="Yu H."/>
            <person name="Li Y."/>
            <person name="Xu H."/>
            <person name="Wei S."/>
            <person name="He X."/>
            <person name="Fang L."/>
            <person name="Zhang Z."/>
            <person name="Zhang Y."/>
            <person name="Huang X."/>
            <person name="Su Z."/>
            <person name="Tong W."/>
            <person name="Li J."/>
            <person name="Tong Z."/>
            <person name="Li S."/>
            <person name="Ye J."/>
            <person name="Wang L."/>
            <person name="Fang L."/>
            <person name="Lei T."/>
            <person name="Chen C."/>
            <person name="Chen H."/>
            <person name="Xu Z."/>
            <person name="Li H."/>
            <person name="Huang H."/>
            <person name="Zhang F."/>
            <person name="Xu H."/>
            <person name="Li N."/>
            <person name="Zhao C."/>
            <person name="Li S."/>
            <person name="Dong L."/>
            <person name="Huang Y."/>
            <person name="Li L."/>
            <person name="Xi Y."/>
            <person name="Qi Q."/>
            <person name="Li W."/>
            <person name="Zhang B."/>
            <person name="Hu W."/>
            <person name="Zhang Y."/>
            <person name="Tian X."/>
            <person name="Jiao Y."/>
            <person name="Liang X."/>
            <person name="Jin J."/>
            <person name="Gao L."/>
            <person name="Zheng W."/>
            <person name="Hao B."/>
            <person name="Liu S."/>
            <person name="Wang W."/>
            <person name="Yuan L."/>
            <person name="Cao M."/>
            <person name="McDermott J."/>
            <person name="Samudrala R."/>
            <person name="Wang J."/>
            <person name="Wong G.K."/>
            <person name="Yang H."/>
        </authorList>
    </citation>
    <scope>NUCLEOTIDE SEQUENCE [LARGE SCALE GENOMIC DNA]</scope>
    <source>
        <strain evidence="3">cv. 93-11</strain>
    </source>
</reference>
<dbReference type="Gramene" id="BGIOSGA010285-TA">
    <property type="protein sequence ID" value="BGIOSGA010285-PA"/>
    <property type="gene ID" value="BGIOSGA010285"/>
</dbReference>
<dbReference type="Proteomes" id="UP000007015">
    <property type="component" value="Chromosome 3"/>
</dbReference>
<feature type="region of interest" description="Disordered" evidence="1">
    <location>
        <begin position="64"/>
        <end position="86"/>
    </location>
</feature>
<proteinExistence type="predicted"/>
<keyword evidence="3" id="KW-1185">Reference proteome</keyword>